<dbReference type="InterPro" id="IPR001444">
    <property type="entry name" value="Flag_bb_rod_N"/>
</dbReference>
<keyword evidence="6" id="KW-0966">Cell projection</keyword>
<dbReference type="InterPro" id="IPR020013">
    <property type="entry name" value="Flagellar_FlgE/F/G"/>
</dbReference>
<dbReference type="Pfam" id="PF06429">
    <property type="entry name" value="Flg_bbr_C"/>
    <property type="match status" value="1"/>
</dbReference>
<dbReference type="EMBL" id="DVJQ01000056">
    <property type="protein sequence ID" value="HIS74689.1"/>
    <property type="molecule type" value="Genomic_DNA"/>
</dbReference>
<keyword evidence="6" id="KW-0282">Flagellum</keyword>
<reference evidence="6" key="2">
    <citation type="journal article" date="2021" name="PeerJ">
        <title>Extensive microbial diversity within the chicken gut microbiome revealed by metagenomics and culture.</title>
        <authorList>
            <person name="Gilroy R."/>
            <person name="Ravi A."/>
            <person name="Getino M."/>
            <person name="Pursley I."/>
            <person name="Horton D.L."/>
            <person name="Alikhan N.F."/>
            <person name="Baker D."/>
            <person name="Gharbi K."/>
            <person name="Hall N."/>
            <person name="Watson M."/>
            <person name="Adriaenssens E.M."/>
            <person name="Foster-Nyarko E."/>
            <person name="Jarju S."/>
            <person name="Secka A."/>
            <person name="Antonio M."/>
            <person name="Oren A."/>
            <person name="Chaudhuri R.R."/>
            <person name="La Ragione R."/>
            <person name="Hildebrand F."/>
            <person name="Pallen M.J."/>
        </authorList>
    </citation>
    <scope>NUCLEOTIDE SEQUENCE</scope>
    <source>
        <strain evidence="6">CHK152-2871</strain>
    </source>
</reference>
<dbReference type="PANTHER" id="PTHR30435:SF19">
    <property type="entry name" value="FLAGELLAR BASAL-BODY ROD PROTEIN FLGG"/>
    <property type="match status" value="1"/>
</dbReference>
<sequence>MSQAMYTAMSGINANQLHINVVADNIANLNTTAFKESQMTFKDVWYQTRTTGSAPTGNLGGTNPFQIGVGTTVAGISRNWAANNINTTGRGTDLALQGNGFFTVMDAEGSIFLTRDGSFDLDANGNLVTSMGYKVLGTNSDYSMSATEVPIYIPQTIRAGAYAQPQGILANKDVTQLNGTDGAITAGTFTITPTVGGVEQAPIEVSISGTGTVQNMINEINADLAGQNITCELVDGAITFKTAGNVEKIRFTSGSSNFVDQTDIALQADGTGVYTSKTIDYKVDINPGDGSKDAMIFKSMSVGSNGIITATYDNGDSITVWEDPDDGSRLFKYTTASGVEILGPNDVTAHPAVLVPENLQIQCATVRNYEGLVGQGNNLYSTGPDTGDVIFSCGNDNGIGAVVSGGLEASNVDLSRQFSNMIMAQRGIEANSRVFDTANSILQTLVYLGRG</sequence>
<evidence type="ECO:0000259" key="5">
    <source>
        <dbReference type="Pfam" id="PF22692"/>
    </source>
</evidence>
<dbReference type="PANTHER" id="PTHR30435">
    <property type="entry name" value="FLAGELLAR PROTEIN"/>
    <property type="match status" value="1"/>
</dbReference>
<dbReference type="AlphaFoldDB" id="A0A9D1FJ62"/>
<feature type="domain" description="Flagellar basal body rod protein N-terminal" evidence="3">
    <location>
        <begin position="5"/>
        <end position="35"/>
    </location>
</feature>
<comment type="similarity">
    <text evidence="1 2">Belongs to the flagella basal body rod proteins family.</text>
</comment>
<evidence type="ECO:0000259" key="4">
    <source>
        <dbReference type="Pfam" id="PF06429"/>
    </source>
</evidence>
<proteinExistence type="inferred from homology"/>
<feature type="domain" description="Flagellar basal-body/hook protein C-terminal" evidence="4">
    <location>
        <begin position="404"/>
        <end position="445"/>
    </location>
</feature>
<dbReference type="Pfam" id="PF00460">
    <property type="entry name" value="Flg_bb_rod"/>
    <property type="match status" value="1"/>
</dbReference>
<name>A0A9D1FJ62_9BACT</name>
<evidence type="ECO:0000313" key="7">
    <source>
        <dbReference type="Proteomes" id="UP000886865"/>
    </source>
</evidence>
<accession>A0A9D1FJ62</accession>
<dbReference type="GO" id="GO:0009425">
    <property type="term" value="C:bacterial-type flagellum basal body"/>
    <property type="evidence" value="ECO:0007669"/>
    <property type="project" value="UniProtKB-SubCell"/>
</dbReference>
<dbReference type="GO" id="GO:0071978">
    <property type="term" value="P:bacterial-type flagellum-dependent swarming motility"/>
    <property type="evidence" value="ECO:0007669"/>
    <property type="project" value="TreeGrafter"/>
</dbReference>
<comment type="subcellular location">
    <subcellularLocation>
        <location evidence="2">Bacterial flagellum basal body</location>
    </subcellularLocation>
</comment>
<reference evidence="6" key="1">
    <citation type="submission" date="2020-10" db="EMBL/GenBank/DDBJ databases">
        <authorList>
            <person name="Gilroy R."/>
        </authorList>
    </citation>
    <scope>NUCLEOTIDE SEQUENCE</scope>
    <source>
        <strain evidence="6">CHK152-2871</strain>
    </source>
</reference>
<dbReference type="InterPro" id="IPR037925">
    <property type="entry name" value="FlgE/F/G-like"/>
</dbReference>
<evidence type="ECO:0000256" key="1">
    <source>
        <dbReference type="ARBA" id="ARBA00009677"/>
    </source>
</evidence>
<keyword evidence="6" id="KW-0969">Cilium</keyword>
<dbReference type="InterPro" id="IPR053967">
    <property type="entry name" value="LlgE_F_G-like_D1"/>
</dbReference>
<dbReference type="SUPFAM" id="SSF117143">
    <property type="entry name" value="Flagellar hook protein flgE"/>
    <property type="match status" value="2"/>
</dbReference>
<keyword evidence="2" id="KW-0975">Bacterial flagellum</keyword>
<gene>
    <name evidence="6" type="ORF">IAA86_06685</name>
</gene>
<organism evidence="6 7">
    <name type="scientific">Candidatus Galligastranaerophilus intestinavium</name>
    <dbReference type="NCBI Taxonomy" id="2840836"/>
    <lineage>
        <taxon>Bacteria</taxon>
        <taxon>Candidatus Galligastranaerophilus</taxon>
    </lineage>
</organism>
<comment type="caution">
    <text evidence="6">The sequence shown here is derived from an EMBL/GenBank/DDBJ whole genome shotgun (WGS) entry which is preliminary data.</text>
</comment>
<dbReference type="InterPro" id="IPR010930">
    <property type="entry name" value="Flg_bb/hook_C_dom"/>
</dbReference>
<feature type="domain" description="Flagellar hook protein FlgE/F/G-like D1" evidence="5">
    <location>
        <begin position="95"/>
        <end position="157"/>
    </location>
</feature>
<evidence type="ECO:0000313" key="6">
    <source>
        <dbReference type="EMBL" id="HIS74689.1"/>
    </source>
</evidence>
<protein>
    <submittedName>
        <fullName evidence="6">Flagellar hook-basal body complex protein</fullName>
    </submittedName>
</protein>
<dbReference type="Pfam" id="PF22692">
    <property type="entry name" value="LlgE_F_G_D1"/>
    <property type="match status" value="1"/>
</dbReference>
<dbReference type="InterPro" id="IPR019776">
    <property type="entry name" value="Flagellar_basal_body_rod_CS"/>
</dbReference>
<evidence type="ECO:0000256" key="2">
    <source>
        <dbReference type="RuleBase" id="RU362116"/>
    </source>
</evidence>
<evidence type="ECO:0000259" key="3">
    <source>
        <dbReference type="Pfam" id="PF00460"/>
    </source>
</evidence>
<dbReference type="NCBIfam" id="TIGR03506">
    <property type="entry name" value="FlgEFG_subfam"/>
    <property type="match status" value="1"/>
</dbReference>
<dbReference type="PROSITE" id="PS00588">
    <property type="entry name" value="FLAGELLA_BB_ROD"/>
    <property type="match status" value="1"/>
</dbReference>
<dbReference type="Proteomes" id="UP000886865">
    <property type="component" value="Unassembled WGS sequence"/>
</dbReference>